<feature type="region of interest" description="Disordered" evidence="1">
    <location>
        <begin position="1"/>
        <end position="34"/>
    </location>
</feature>
<accession>A0A199P6N2</accession>
<dbReference type="Proteomes" id="UP000093858">
    <property type="component" value="Unassembled WGS sequence"/>
</dbReference>
<evidence type="ECO:0000313" key="3">
    <source>
        <dbReference type="Proteomes" id="UP000093858"/>
    </source>
</evidence>
<dbReference type="RefSeq" id="WP_064538728.1">
    <property type="nucleotide sequence ID" value="NZ_LWSU01000067.1"/>
</dbReference>
<name>A0A199P6N2_9XANT</name>
<evidence type="ECO:0000256" key="1">
    <source>
        <dbReference type="SAM" id="MobiDB-lite"/>
    </source>
</evidence>
<organism evidence="2 3">
    <name type="scientific">Xanthomonas graminis pv. poae</name>
    <dbReference type="NCBI Taxonomy" id="227946"/>
    <lineage>
        <taxon>Bacteria</taxon>
        <taxon>Pseudomonadati</taxon>
        <taxon>Pseudomonadota</taxon>
        <taxon>Gammaproteobacteria</taxon>
        <taxon>Lysobacterales</taxon>
        <taxon>Lysobacteraceae</taxon>
        <taxon>Xanthomonas</taxon>
        <taxon>Xanthomonas translucens group</taxon>
        <taxon>Xanthomonas graminis</taxon>
    </lineage>
</organism>
<proteinExistence type="predicted"/>
<protein>
    <submittedName>
        <fullName evidence="2">Uncharacterized protein</fullName>
    </submittedName>
</protein>
<reference evidence="2 3" key="1">
    <citation type="submission" date="2016-04" db="EMBL/GenBank/DDBJ databases">
        <title>Xanthomonas translucens phylogeny.</title>
        <authorList>
            <person name="Langlois P."/>
        </authorList>
    </citation>
    <scope>NUCLEOTIDE SEQUENCE [LARGE SCALE GENOMIC DNA]</scope>
    <source>
        <strain evidence="2 3">B99</strain>
    </source>
</reference>
<evidence type="ECO:0000313" key="2">
    <source>
        <dbReference type="EMBL" id="OAX56666.1"/>
    </source>
</evidence>
<gene>
    <name evidence="2" type="ORF">A6R73_12785</name>
</gene>
<comment type="caution">
    <text evidence="2">The sequence shown here is derived from an EMBL/GenBank/DDBJ whole genome shotgun (WGS) entry which is preliminary data.</text>
</comment>
<dbReference type="EMBL" id="LWSU01000067">
    <property type="protein sequence ID" value="OAX56666.1"/>
    <property type="molecule type" value="Genomic_DNA"/>
</dbReference>
<dbReference type="AlphaFoldDB" id="A0A199P6N2"/>
<sequence>MRTAAGSVELSALPKPDPAAVVRPQPPTPGAARATLPPHILLRYATLRIRFKFTLLTRELAPPLLDRYSERLAGSDAPGDGGGRRTAYKRCVSVKKVSLKCAPVTIN</sequence>